<organism evidence="4 5">
    <name type="scientific">Microvirga subterranea</name>
    <dbReference type="NCBI Taxonomy" id="186651"/>
    <lineage>
        <taxon>Bacteria</taxon>
        <taxon>Pseudomonadati</taxon>
        <taxon>Pseudomonadota</taxon>
        <taxon>Alphaproteobacteria</taxon>
        <taxon>Hyphomicrobiales</taxon>
        <taxon>Methylobacteriaceae</taxon>
        <taxon>Microvirga</taxon>
    </lineage>
</organism>
<dbReference type="PANTHER" id="PTHR38593">
    <property type="entry name" value="BLR2558 PROTEIN"/>
    <property type="match status" value="1"/>
</dbReference>
<keyword evidence="2" id="KW-0732">Signal</keyword>
<sequence>MDRRILLAGIASLAIMPALAQTGGVPATQQPGAASGARMNQANGQMSQADMQHMQQTMQLGMVALETSRIAMQKAQNPELKQFAQFEVQEQTTLSEVLRSMMEPAATAATSSQSGQASSSPASAGTMPMDQQSRDMVQKLQSAQAGAEFDRQYLQGQIQGHQNLLQAQERYLQSNPQNREHMNVAKMSRTQIREHIALLENIQQKMR</sequence>
<keyword evidence="5" id="KW-1185">Reference proteome</keyword>
<feature type="region of interest" description="Disordered" evidence="1">
    <location>
        <begin position="104"/>
        <end position="135"/>
    </location>
</feature>
<reference evidence="4 5" key="1">
    <citation type="submission" date="2018-07" db="EMBL/GenBank/DDBJ databases">
        <title>Genomic Encyclopedia of Type Strains, Phase IV (KMG-IV): sequencing the most valuable type-strain genomes for metagenomic binning, comparative biology and taxonomic classification.</title>
        <authorList>
            <person name="Goeker M."/>
        </authorList>
    </citation>
    <scope>NUCLEOTIDE SEQUENCE [LARGE SCALE GENOMIC DNA]</scope>
    <source>
        <strain evidence="4 5">DSM 14364</strain>
    </source>
</reference>
<dbReference type="EMBL" id="QQBB01000001">
    <property type="protein sequence ID" value="RDI62120.1"/>
    <property type="molecule type" value="Genomic_DNA"/>
</dbReference>
<evidence type="ECO:0000259" key="3">
    <source>
        <dbReference type="Pfam" id="PF13628"/>
    </source>
</evidence>
<comment type="caution">
    <text evidence="4">The sequence shown here is derived from an EMBL/GenBank/DDBJ whole genome shotgun (WGS) entry which is preliminary data.</text>
</comment>
<evidence type="ECO:0000313" key="4">
    <source>
        <dbReference type="EMBL" id="RDI62120.1"/>
    </source>
</evidence>
<dbReference type="RefSeq" id="WP_170151359.1">
    <property type="nucleotide sequence ID" value="NZ_QQBB01000001.1"/>
</dbReference>
<evidence type="ECO:0000313" key="5">
    <source>
        <dbReference type="Proteomes" id="UP000254925"/>
    </source>
</evidence>
<name>A0A370HUX0_9HYPH</name>
<dbReference type="Pfam" id="PF13628">
    <property type="entry name" value="DUF4142"/>
    <property type="match status" value="1"/>
</dbReference>
<dbReference type="InterPro" id="IPR012347">
    <property type="entry name" value="Ferritin-like"/>
</dbReference>
<feature type="domain" description="DUF4142" evidence="3">
    <location>
        <begin position="49"/>
        <end position="201"/>
    </location>
</feature>
<accession>A0A370HUX0</accession>
<gene>
    <name evidence="4" type="ORF">DES45_101387</name>
</gene>
<dbReference type="AlphaFoldDB" id="A0A370HUX0"/>
<feature type="compositionally biased region" description="Low complexity" evidence="1">
    <location>
        <begin position="104"/>
        <end position="125"/>
    </location>
</feature>
<dbReference type="Proteomes" id="UP000254925">
    <property type="component" value="Unassembled WGS sequence"/>
</dbReference>
<feature type="chain" id="PRO_5016994457" evidence="2">
    <location>
        <begin position="21"/>
        <end position="207"/>
    </location>
</feature>
<evidence type="ECO:0000256" key="1">
    <source>
        <dbReference type="SAM" id="MobiDB-lite"/>
    </source>
</evidence>
<dbReference type="Gene3D" id="1.20.1260.10">
    <property type="match status" value="1"/>
</dbReference>
<protein>
    <submittedName>
        <fullName evidence="4">Putative membrane protein</fullName>
    </submittedName>
</protein>
<evidence type="ECO:0000256" key="2">
    <source>
        <dbReference type="SAM" id="SignalP"/>
    </source>
</evidence>
<dbReference type="InterPro" id="IPR025419">
    <property type="entry name" value="DUF4142"/>
</dbReference>
<dbReference type="PANTHER" id="PTHR38593:SF1">
    <property type="entry name" value="BLR2558 PROTEIN"/>
    <property type="match status" value="1"/>
</dbReference>
<proteinExistence type="predicted"/>
<feature type="signal peptide" evidence="2">
    <location>
        <begin position="1"/>
        <end position="20"/>
    </location>
</feature>